<evidence type="ECO:0000256" key="1">
    <source>
        <dbReference type="SAM" id="MobiDB-lite"/>
    </source>
</evidence>
<dbReference type="Proteomes" id="UP001200034">
    <property type="component" value="Unassembled WGS sequence"/>
</dbReference>
<proteinExistence type="predicted"/>
<gene>
    <name evidence="2" type="ORF">KR093_009396</name>
</gene>
<comment type="caution">
    <text evidence="2">The sequence shown here is derived from an EMBL/GenBank/DDBJ whole genome shotgun (WGS) entry which is preliminary data.</text>
</comment>
<feature type="region of interest" description="Disordered" evidence="1">
    <location>
        <begin position="96"/>
        <end position="127"/>
    </location>
</feature>
<feature type="compositionally biased region" description="Basic and acidic residues" evidence="1">
    <location>
        <begin position="111"/>
        <end position="124"/>
    </location>
</feature>
<reference evidence="2" key="1">
    <citation type="journal article" date="2021" name="Mol. Ecol. Resour.">
        <title>Phylogenomic analyses of the genus Drosophila reveals genomic signals of climate adaptation.</title>
        <authorList>
            <person name="Li F."/>
            <person name="Rane R.V."/>
            <person name="Luria V."/>
            <person name="Xiong Z."/>
            <person name="Chen J."/>
            <person name="Li Z."/>
            <person name="Catullo R.A."/>
            <person name="Griffin P.C."/>
            <person name="Schiffer M."/>
            <person name="Pearce S."/>
            <person name="Lee S.F."/>
            <person name="McElroy K."/>
            <person name="Stocker A."/>
            <person name="Shirriffs J."/>
            <person name="Cockerell F."/>
            <person name="Coppin C."/>
            <person name="Sgro C.M."/>
            <person name="Karger A."/>
            <person name="Cain J.W."/>
            <person name="Weber J.A."/>
            <person name="Santpere G."/>
            <person name="Kirschner M.W."/>
            <person name="Hoffmann A.A."/>
            <person name="Oakeshott J.G."/>
            <person name="Zhang G."/>
        </authorList>
    </citation>
    <scope>NUCLEOTIDE SEQUENCE</scope>
    <source>
        <strain evidence="2">BGI-SZ-2011g</strain>
    </source>
</reference>
<evidence type="ECO:0000313" key="2">
    <source>
        <dbReference type="EMBL" id="KAH8355237.1"/>
    </source>
</evidence>
<evidence type="ECO:0008006" key="4">
    <source>
        <dbReference type="Google" id="ProtNLM"/>
    </source>
</evidence>
<keyword evidence="3" id="KW-1185">Reference proteome</keyword>
<sequence length="487" mass="56704">ILKVTIEDCLGCKQEHIQLPTDNNVHLLLYKADNPMRGVASPSTQGVTPVVQALKLLCTKEYATAASLQQLPQLQVGQGCVKMSFSLIHLDATTIPDDDSDLDMEPSTSRQAHERQQQRREQKFQRNASRNLSQYEVAVVRRFDDVRLIDRIMIQINGGQWVEQSIVEFCDFFFMQPQHMPQMLLEANQLNPANWMKIIQGDRDSCSNFRENGNPFETFAKLFHHEEYEGNELLEQLVSNCLFNMEALRLCERRFVLTVFEDVRQIFEYITCKEYTVWFFVPRLNRFTQLEEVNVNDFDLSNVHSSIKLVSDVSPLFWDHADHNIMDLLHVSFQLALAKVGNQTVLFLSQLEKVSATCSTSFMHLFDDFRTQLAEFTTLQYTKAFFMNKMYTKDEYSAVSCVRYECIIDRIANLVLLQMWICHRYLHRIIEVSQKLQLAVFIEYPRGLTLLPEPRPVIKCNQHYDKNTDTVSWNIIEDVTKVAESHI</sequence>
<protein>
    <recommendedName>
        <fullName evidence="4">Protein ORD</fullName>
    </recommendedName>
</protein>
<feature type="non-terminal residue" evidence="2">
    <location>
        <position position="1"/>
    </location>
</feature>
<name>A0AAD4JRG5_9MUSC</name>
<organism evidence="2 3">
    <name type="scientific">Drosophila rubida</name>
    <dbReference type="NCBI Taxonomy" id="30044"/>
    <lineage>
        <taxon>Eukaryota</taxon>
        <taxon>Metazoa</taxon>
        <taxon>Ecdysozoa</taxon>
        <taxon>Arthropoda</taxon>
        <taxon>Hexapoda</taxon>
        <taxon>Insecta</taxon>
        <taxon>Pterygota</taxon>
        <taxon>Neoptera</taxon>
        <taxon>Endopterygota</taxon>
        <taxon>Diptera</taxon>
        <taxon>Brachycera</taxon>
        <taxon>Muscomorpha</taxon>
        <taxon>Ephydroidea</taxon>
        <taxon>Drosophilidae</taxon>
        <taxon>Drosophila</taxon>
    </lineage>
</organism>
<dbReference type="EMBL" id="JAJJHW010003889">
    <property type="protein sequence ID" value="KAH8355237.1"/>
    <property type="molecule type" value="Genomic_DNA"/>
</dbReference>
<accession>A0AAD4JRG5</accession>
<evidence type="ECO:0000313" key="3">
    <source>
        <dbReference type="Proteomes" id="UP001200034"/>
    </source>
</evidence>
<feature type="non-terminal residue" evidence="2">
    <location>
        <position position="487"/>
    </location>
</feature>
<dbReference type="AlphaFoldDB" id="A0AAD4JRG5"/>